<accession>A0A7L7Z6J8</accession>
<proteinExistence type="predicted"/>
<evidence type="ECO:0000259" key="1">
    <source>
        <dbReference type="Pfam" id="PF12697"/>
    </source>
</evidence>
<dbReference type="AlphaFoldDB" id="A0A7L7Z6J8"/>
<dbReference type="InterPro" id="IPR000073">
    <property type="entry name" value="AB_hydrolase_1"/>
</dbReference>
<dbReference type="InterPro" id="IPR029058">
    <property type="entry name" value="AB_hydrolase_fold"/>
</dbReference>
<dbReference type="Proteomes" id="UP000516660">
    <property type="component" value="Chromosome"/>
</dbReference>
<dbReference type="EMBL" id="CP061274">
    <property type="protein sequence ID" value="QOD45241.1"/>
    <property type="molecule type" value="Genomic_DNA"/>
</dbReference>
<dbReference type="Pfam" id="PF12697">
    <property type="entry name" value="Abhydrolase_6"/>
    <property type="match status" value="1"/>
</dbReference>
<keyword evidence="3" id="KW-1185">Reference proteome</keyword>
<evidence type="ECO:0000313" key="2">
    <source>
        <dbReference type="EMBL" id="QOD45241.1"/>
    </source>
</evidence>
<dbReference type="KEGG" id="czh:H9X71_08210"/>
<keyword evidence="2" id="KW-0378">Hydrolase</keyword>
<protein>
    <submittedName>
        <fullName evidence="2">Alpha/beta hydrolase</fullName>
    </submittedName>
</protein>
<dbReference type="GO" id="GO:0016787">
    <property type="term" value="F:hydrolase activity"/>
    <property type="evidence" value="ECO:0007669"/>
    <property type="project" value="UniProtKB-KW"/>
</dbReference>
<dbReference type="PRINTS" id="PR00111">
    <property type="entry name" value="ABHYDROLASE"/>
</dbReference>
<dbReference type="SUPFAM" id="SSF53474">
    <property type="entry name" value="alpha/beta-Hydrolases"/>
    <property type="match status" value="1"/>
</dbReference>
<dbReference type="PANTHER" id="PTHR43689:SF8">
    <property type="entry name" value="ALPHA_BETA-HYDROLASES SUPERFAMILY PROTEIN"/>
    <property type="match status" value="1"/>
</dbReference>
<sequence>MHIARFGTDTSAAVLLLHGGGVAGWMWTSLRQHLESTHLVLVPDLPGHGNSADEPYRAHAATVDALATMLSRNAEGPVAVIGFSLGAQLAMQLASEHPHLVSRAMIVSAQARPIPFTRLTLNALAISAPLARRRWFARLQARELFIPPKLMEDYIATSAAITRPTLLKAVEENMRFQIPTEWPAFPGVALVLAGRKERAVMRESATATQAALPGSALELVDGAGRGLPLQCAEWFNARVSTWLSASTPAV</sequence>
<organism evidence="2 3">
    <name type="scientific">Clavibacter zhangzhiyongii</name>
    <dbReference type="NCBI Taxonomy" id="2768071"/>
    <lineage>
        <taxon>Bacteria</taxon>
        <taxon>Bacillati</taxon>
        <taxon>Actinomycetota</taxon>
        <taxon>Actinomycetes</taxon>
        <taxon>Micrococcales</taxon>
        <taxon>Microbacteriaceae</taxon>
        <taxon>Clavibacter</taxon>
    </lineage>
</organism>
<dbReference type="PANTHER" id="PTHR43689">
    <property type="entry name" value="HYDROLASE"/>
    <property type="match status" value="1"/>
</dbReference>
<dbReference type="Gene3D" id="3.40.50.1820">
    <property type="entry name" value="alpha/beta hydrolase"/>
    <property type="match status" value="1"/>
</dbReference>
<reference evidence="2 3" key="1">
    <citation type="submission" date="2020-08" db="EMBL/GenBank/DDBJ databases">
        <title>Description of Clavibacter zhangzhiyonge sp. nov., a phytopathogenic actinobacterium isolated from barley seeds, causing leaf brown spot and decline.</title>
        <authorList>
            <person name="Tian Q."/>
            <person name="Chuan J."/>
            <person name="Zhao W."/>
            <person name="Li X."/>
        </authorList>
    </citation>
    <scope>NUCLEOTIDE SEQUENCE [LARGE SCALE GENOMIC DNA]</scope>
    <source>
        <strain evidence="2 3">DM1</strain>
    </source>
</reference>
<evidence type="ECO:0000313" key="3">
    <source>
        <dbReference type="Proteomes" id="UP000516660"/>
    </source>
</evidence>
<feature type="domain" description="AB hydrolase-1" evidence="1">
    <location>
        <begin position="14"/>
        <end position="237"/>
    </location>
</feature>
<name>A0A7L7Z6J8_9MICO</name>
<gene>
    <name evidence="2" type="ORF">H9X71_08210</name>
</gene>